<name>A0A8I4A484_CALJA</name>
<dbReference type="PANTHER" id="PTHR46254:SF6">
    <property type="entry name" value="HIGH MOBILITY GROUP AT-HOOK 2"/>
    <property type="match status" value="1"/>
</dbReference>
<dbReference type="GeneTree" id="ENSGT00940000161627"/>
<reference evidence="1" key="2">
    <citation type="submission" date="2025-08" db="UniProtKB">
        <authorList>
            <consortium name="Ensembl"/>
        </authorList>
    </citation>
    <scope>IDENTIFICATION</scope>
</reference>
<dbReference type="Proteomes" id="UP000008225">
    <property type="component" value="Chromosome 4"/>
</dbReference>
<reference evidence="1 2" key="1">
    <citation type="submission" date="2009-03" db="EMBL/GenBank/DDBJ databases">
        <authorList>
            <person name="Warren W."/>
            <person name="Ye L."/>
            <person name="Minx P."/>
            <person name="Worley K."/>
            <person name="Gibbs R."/>
            <person name="Wilson R.K."/>
        </authorList>
    </citation>
    <scope>NUCLEOTIDE SEQUENCE [LARGE SCALE GENOMIC DNA]</scope>
</reference>
<dbReference type="PANTHER" id="PTHR46254">
    <property type="entry name" value="PROTEIN GVQW1-RELATED"/>
    <property type="match status" value="1"/>
</dbReference>
<accession>A0A8I4A484</accession>
<evidence type="ECO:0000313" key="1">
    <source>
        <dbReference type="Ensembl" id="ENSCJAP00000088958.1"/>
    </source>
</evidence>
<dbReference type="AlphaFoldDB" id="A0A8I4A484"/>
<reference evidence="1" key="3">
    <citation type="submission" date="2025-09" db="UniProtKB">
        <authorList>
            <consortium name="Ensembl"/>
        </authorList>
    </citation>
    <scope>IDENTIFICATION</scope>
</reference>
<proteinExistence type="predicted"/>
<sequence length="92" mass="10607">MQEKKKWRRSRGRRREDTAPCSMALMATMESHPVTQAGVQGHDLGSLQPPPPRFKQFSCLSFPNSWDYRYTAPYPDNFCIFSKDGVFSCWSA</sequence>
<organism evidence="1 2">
    <name type="scientific">Callithrix jacchus</name>
    <name type="common">White-tufted-ear marmoset</name>
    <name type="synonym">Simia Jacchus</name>
    <dbReference type="NCBI Taxonomy" id="9483"/>
    <lineage>
        <taxon>Eukaryota</taxon>
        <taxon>Metazoa</taxon>
        <taxon>Chordata</taxon>
        <taxon>Craniata</taxon>
        <taxon>Vertebrata</taxon>
        <taxon>Euteleostomi</taxon>
        <taxon>Mammalia</taxon>
        <taxon>Eutheria</taxon>
        <taxon>Euarchontoglires</taxon>
        <taxon>Primates</taxon>
        <taxon>Haplorrhini</taxon>
        <taxon>Platyrrhini</taxon>
        <taxon>Cebidae</taxon>
        <taxon>Callitrichinae</taxon>
        <taxon>Callithrix</taxon>
        <taxon>Callithrix</taxon>
    </lineage>
</organism>
<protein>
    <submittedName>
        <fullName evidence="1">Uncharacterized protein</fullName>
    </submittedName>
</protein>
<dbReference type="Ensembl" id="ENSCJAT00000125808.1">
    <property type="protein sequence ID" value="ENSCJAP00000088958.1"/>
    <property type="gene ID" value="ENSCJAG00000070985.1"/>
</dbReference>
<evidence type="ECO:0000313" key="2">
    <source>
        <dbReference type="Proteomes" id="UP000008225"/>
    </source>
</evidence>
<keyword evidence="2" id="KW-1185">Reference proteome</keyword>